<dbReference type="CDD" id="cd23415">
    <property type="entry name" value="beta-trefoil_Ricin_AH"/>
    <property type="match status" value="1"/>
</dbReference>
<dbReference type="SMART" id="SM00458">
    <property type="entry name" value="RICIN"/>
    <property type="match status" value="1"/>
</dbReference>
<dbReference type="PROSITE" id="PS50231">
    <property type="entry name" value="RICIN_B_LECTIN"/>
    <property type="match status" value="1"/>
</dbReference>
<keyword evidence="4" id="KW-1185">Reference proteome</keyword>
<evidence type="ECO:0000313" key="4">
    <source>
        <dbReference type="Proteomes" id="UP001499942"/>
    </source>
</evidence>
<sequence length="161" mass="16838">MKLKGHFIRLAGAGAATAFGSTLLVGAASPAQAAPVYYQVINGNSSNSCLQVVDVVVGDPTDQGNLVLGNCDRSAKQVWTITGGVFRNPASGHCLDGNGADVYTFRCNAGGYQKWTTTSGSPKSIKHNWSAKYLHANGTVGAHVVFQPTIGTASRWVIDQV</sequence>
<organism evidence="3 4">
    <name type="scientific">Streptomyces gobitricini</name>
    <dbReference type="NCBI Taxonomy" id="68211"/>
    <lineage>
        <taxon>Bacteria</taxon>
        <taxon>Bacillati</taxon>
        <taxon>Actinomycetota</taxon>
        <taxon>Actinomycetes</taxon>
        <taxon>Kitasatosporales</taxon>
        <taxon>Streptomycetaceae</taxon>
        <taxon>Streptomyces</taxon>
    </lineage>
</organism>
<feature type="chain" id="PRO_5045554764" description="Ricin B lectin domain-containing protein" evidence="1">
    <location>
        <begin position="34"/>
        <end position="161"/>
    </location>
</feature>
<proteinExistence type="predicted"/>
<dbReference type="Gene3D" id="2.80.10.50">
    <property type="match status" value="1"/>
</dbReference>
<reference evidence="3 4" key="1">
    <citation type="journal article" date="2019" name="Int. J. Syst. Evol. Microbiol.">
        <title>The Global Catalogue of Microorganisms (GCM) 10K type strain sequencing project: providing services to taxonomists for standard genome sequencing and annotation.</title>
        <authorList>
            <consortium name="The Broad Institute Genomics Platform"/>
            <consortium name="The Broad Institute Genome Sequencing Center for Infectious Disease"/>
            <person name="Wu L."/>
            <person name="Ma J."/>
        </authorList>
    </citation>
    <scope>NUCLEOTIDE SEQUENCE [LARGE SCALE GENOMIC DNA]</scope>
    <source>
        <strain evidence="3 4">JCM 5062</strain>
    </source>
</reference>
<evidence type="ECO:0000256" key="1">
    <source>
        <dbReference type="SAM" id="SignalP"/>
    </source>
</evidence>
<dbReference type="InterPro" id="IPR000772">
    <property type="entry name" value="Ricin_B_lectin"/>
</dbReference>
<evidence type="ECO:0000259" key="2">
    <source>
        <dbReference type="SMART" id="SM00458"/>
    </source>
</evidence>
<keyword evidence="1" id="KW-0732">Signal</keyword>
<comment type="caution">
    <text evidence="3">The sequence shown here is derived from an EMBL/GenBank/DDBJ whole genome shotgun (WGS) entry which is preliminary data.</text>
</comment>
<dbReference type="Proteomes" id="UP001499942">
    <property type="component" value="Unassembled WGS sequence"/>
</dbReference>
<name>A0ABN3M7M6_9ACTN</name>
<dbReference type="Pfam" id="PF00652">
    <property type="entry name" value="Ricin_B_lectin"/>
    <property type="match status" value="1"/>
</dbReference>
<gene>
    <name evidence="3" type="ORF">GCM10010393_31700</name>
</gene>
<accession>A0ABN3M7M6</accession>
<dbReference type="InterPro" id="IPR035992">
    <property type="entry name" value="Ricin_B-like_lectins"/>
</dbReference>
<dbReference type="EMBL" id="BAAASR010000018">
    <property type="protein sequence ID" value="GAA2497306.1"/>
    <property type="molecule type" value="Genomic_DNA"/>
</dbReference>
<dbReference type="SUPFAM" id="SSF50370">
    <property type="entry name" value="Ricin B-like lectins"/>
    <property type="match status" value="1"/>
</dbReference>
<feature type="signal peptide" evidence="1">
    <location>
        <begin position="1"/>
        <end position="33"/>
    </location>
</feature>
<protein>
    <recommendedName>
        <fullName evidence="2">Ricin B lectin domain-containing protein</fullName>
    </recommendedName>
</protein>
<dbReference type="RefSeq" id="WP_344361416.1">
    <property type="nucleotide sequence ID" value="NZ_BAAASR010000018.1"/>
</dbReference>
<feature type="domain" description="Ricin B lectin" evidence="2">
    <location>
        <begin position="36"/>
        <end position="159"/>
    </location>
</feature>
<evidence type="ECO:0000313" key="3">
    <source>
        <dbReference type="EMBL" id="GAA2497306.1"/>
    </source>
</evidence>